<proteinExistence type="predicted"/>
<reference evidence="4" key="1">
    <citation type="journal article" date="2019" name="Int. J. Syst. Evol. Microbiol.">
        <title>The Global Catalogue of Microorganisms (GCM) 10K type strain sequencing project: providing services to taxonomists for standard genome sequencing and annotation.</title>
        <authorList>
            <consortium name="The Broad Institute Genomics Platform"/>
            <consortium name="The Broad Institute Genome Sequencing Center for Infectious Disease"/>
            <person name="Wu L."/>
            <person name="Ma J."/>
        </authorList>
    </citation>
    <scope>NUCLEOTIDE SEQUENCE [LARGE SCALE GENOMIC DNA]</scope>
    <source>
        <strain evidence="4">CGMCC 1.8985</strain>
    </source>
</reference>
<dbReference type="EMBL" id="BMME01000001">
    <property type="protein sequence ID" value="GGK14796.1"/>
    <property type="molecule type" value="Genomic_DNA"/>
</dbReference>
<evidence type="ECO:0000313" key="3">
    <source>
        <dbReference type="EMBL" id="GGK14796.1"/>
    </source>
</evidence>
<feature type="transmembrane region" description="Helical" evidence="1">
    <location>
        <begin position="20"/>
        <end position="39"/>
    </location>
</feature>
<dbReference type="InterPro" id="IPR050378">
    <property type="entry name" value="Metallo-dep_Hydrolases_sf"/>
</dbReference>
<evidence type="ECO:0000256" key="1">
    <source>
        <dbReference type="SAM" id="Phobius"/>
    </source>
</evidence>
<sequence>MRAGRDCRTGPRVRERRRPLRMLAVAMAGGLPGLLLLAGCAGPPRDQAPAAEADTLIHGGLLFDGGHGAGRIADVAIRGDRVLEVGPGLRQRYRAAREIDATGQVVSPGFIDPHTHPDTYLRSQDPAARRLLPWLHQGVTTIFIGIDGGGTPDVAAERTTLESAGTGTNVAAYVGLGPVRRRVLGHDARAPEAAELARMRGLVADAMCEGAFGLSAGLFYAPQSFASTDEVVALAREAALRGGVYDTHQRDESSYSLGLMGSIEEVLEIGRRAGLPVHIAHIKALGADVHGSAGEVVARIERAHAEGQRVTADQYPWLASSTSLGAALLPRWAVDGGRPALFERLDDPATAARIRDGIRDNLQRRGGADAILMTGTGWPWSARTLQRFADEAGIDPVEAALRIIREGGTGRTGSAQRIASFNMHPDDVRLFMRQPWVLTASDGGDGHPRQHATFPEKYARFVAGEGVIDLAAFIHRSTGLTATTFGIEDRGFLRAGQFADVLVFDPEAYAPKADYVRPAVLSEGVVHLFVNGVAMIDEGRVAHALPGRVLQHRPPPGTCP</sequence>
<dbReference type="InterPro" id="IPR011059">
    <property type="entry name" value="Metal-dep_hydrolase_composite"/>
</dbReference>
<dbReference type="InterPro" id="IPR013108">
    <property type="entry name" value="Amidohydro_3"/>
</dbReference>
<keyword evidence="1" id="KW-1133">Transmembrane helix</keyword>
<keyword evidence="1" id="KW-0812">Transmembrane</keyword>
<dbReference type="PANTHER" id="PTHR11647:SF1">
    <property type="entry name" value="COLLAPSIN RESPONSE MEDIATOR PROTEIN"/>
    <property type="match status" value="1"/>
</dbReference>
<organism evidence="3 4">
    <name type="scientific">Luteimonas terricola</name>
    <dbReference type="NCBI Taxonomy" id="645597"/>
    <lineage>
        <taxon>Bacteria</taxon>
        <taxon>Pseudomonadati</taxon>
        <taxon>Pseudomonadota</taxon>
        <taxon>Gammaproteobacteria</taxon>
        <taxon>Lysobacterales</taxon>
        <taxon>Lysobacteraceae</taxon>
        <taxon>Luteimonas</taxon>
    </lineage>
</organism>
<dbReference type="Pfam" id="PF07969">
    <property type="entry name" value="Amidohydro_3"/>
    <property type="match status" value="1"/>
</dbReference>
<dbReference type="Proteomes" id="UP000599009">
    <property type="component" value="Unassembled WGS sequence"/>
</dbReference>
<dbReference type="PANTHER" id="PTHR11647">
    <property type="entry name" value="HYDRANTOINASE/DIHYDROPYRIMIDINASE FAMILY MEMBER"/>
    <property type="match status" value="1"/>
</dbReference>
<comment type="caution">
    <text evidence="3">The sequence shown here is derived from an EMBL/GenBank/DDBJ whole genome shotgun (WGS) entry which is preliminary data.</text>
</comment>
<accession>A0ABQ2EKW4</accession>
<protein>
    <submittedName>
        <fullName evidence="3">N-acyl-D-amino-acid deacylase</fullName>
    </submittedName>
</protein>
<dbReference type="InterPro" id="IPR023100">
    <property type="entry name" value="D-aminoacylase_insert_dom_sf"/>
</dbReference>
<dbReference type="RefSeq" id="WP_132986969.1">
    <property type="nucleotide sequence ID" value="NZ_BMME01000001.1"/>
</dbReference>
<dbReference type="SUPFAM" id="SSF51338">
    <property type="entry name" value="Composite domain of metallo-dependent hydrolases"/>
    <property type="match status" value="1"/>
</dbReference>
<gene>
    <name evidence="3" type="ORF">GCM10011394_25020</name>
</gene>
<evidence type="ECO:0000259" key="2">
    <source>
        <dbReference type="Pfam" id="PF07969"/>
    </source>
</evidence>
<evidence type="ECO:0000313" key="4">
    <source>
        <dbReference type="Proteomes" id="UP000599009"/>
    </source>
</evidence>
<feature type="domain" description="Amidohydrolase 3" evidence="2">
    <location>
        <begin position="97"/>
        <end position="532"/>
    </location>
</feature>
<dbReference type="InterPro" id="IPR032466">
    <property type="entry name" value="Metal_Hydrolase"/>
</dbReference>
<name>A0ABQ2EKW4_9GAMM</name>
<dbReference type="SUPFAM" id="SSF51556">
    <property type="entry name" value="Metallo-dependent hydrolases"/>
    <property type="match status" value="1"/>
</dbReference>
<dbReference type="Gene3D" id="2.30.40.10">
    <property type="entry name" value="Urease, subunit C, domain 1"/>
    <property type="match status" value="1"/>
</dbReference>
<dbReference type="Gene3D" id="3.20.20.140">
    <property type="entry name" value="Metal-dependent hydrolases"/>
    <property type="match status" value="1"/>
</dbReference>
<dbReference type="Gene3D" id="3.30.1490.130">
    <property type="entry name" value="D-aminoacylase. Domain 3"/>
    <property type="match status" value="1"/>
</dbReference>
<keyword evidence="4" id="KW-1185">Reference proteome</keyword>
<keyword evidence="1" id="KW-0472">Membrane</keyword>